<dbReference type="RefSeq" id="WP_161247321.1">
    <property type="nucleotide sequence ID" value="NZ_BMUU01000006.1"/>
</dbReference>
<sequence>MGNISIDTKALPRLLTDGSAAQGSSRHGASYQQAFADLAATHLGEPPSRIVPLLRAAADRALLGFTSADLYEQAEAISTGRRYELRITLT</sequence>
<keyword evidence="2" id="KW-1185">Reference proteome</keyword>
<dbReference type="GeneID" id="96292014"/>
<dbReference type="EMBL" id="BMUU01000006">
    <property type="protein sequence ID" value="GGY42405.1"/>
    <property type="molecule type" value="Genomic_DNA"/>
</dbReference>
<reference evidence="2" key="1">
    <citation type="journal article" date="2019" name="Int. J. Syst. Evol. Microbiol.">
        <title>The Global Catalogue of Microorganisms (GCM) 10K type strain sequencing project: providing services to taxonomists for standard genome sequencing and annotation.</title>
        <authorList>
            <consortium name="The Broad Institute Genomics Platform"/>
            <consortium name="The Broad Institute Genome Sequencing Center for Infectious Disease"/>
            <person name="Wu L."/>
            <person name="Ma J."/>
        </authorList>
    </citation>
    <scope>NUCLEOTIDE SEQUENCE [LARGE SCALE GENOMIC DNA]</scope>
    <source>
        <strain evidence="2">JCM 4594</strain>
    </source>
</reference>
<gene>
    <name evidence="1" type="ORF">GCM10010326_40750</name>
</gene>
<name>A0ABQ3ADF2_9ACTN</name>
<protein>
    <submittedName>
        <fullName evidence="1">Uncharacterized protein</fullName>
    </submittedName>
</protein>
<proteinExistence type="predicted"/>
<evidence type="ECO:0000313" key="2">
    <source>
        <dbReference type="Proteomes" id="UP000600946"/>
    </source>
</evidence>
<accession>A0ABQ3ADF2</accession>
<evidence type="ECO:0000313" key="1">
    <source>
        <dbReference type="EMBL" id="GGY42405.1"/>
    </source>
</evidence>
<dbReference type="Proteomes" id="UP000600946">
    <property type="component" value="Unassembled WGS sequence"/>
</dbReference>
<comment type="caution">
    <text evidence="1">The sequence shown here is derived from an EMBL/GenBank/DDBJ whole genome shotgun (WGS) entry which is preliminary data.</text>
</comment>
<organism evidence="1 2">
    <name type="scientific">Streptomyces xanthochromogenes</name>
    <dbReference type="NCBI Taxonomy" id="67384"/>
    <lineage>
        <taxon>Bacteria</taxon>
        <taxon>Bacillati</taxon>
        <taxon>Actinomycetota</taxon>
        <taxon>Actinomycetes</taxon>
        <taxon>Kitasatosporales</taxon>
        <taxon>Streptomycetaceae</taxon>
        <taxon>Streptomyces</taxon>
    </lineage>
</organism>